<dbReference type="PANTHER" id="PTHR23501:SF191">
    <property type="entry name" value="VACUOLAR BASIC AMINO ACID TRANSPORTER 4"/>
    <property type="match status" value="1"/>
</dbReference>
<feature type="transmembrane region" description="Helical" evidence="7">
    <location>
        <begin position="189"/>
        <end position="209"/>
    </location>
</feature>
<proteinExistence type="predicted"/>
<dbReference type="PROSITE" id="PS50850">
    <property type="entry name" value="MFS"/>
    <property type="match status" value="1"/>
</dbReference>
<dbReference type="RefSeq" id="WP_126626706.1">
    <property type="nucleotide sequence ID" value="NZ_BIFT01000001.1"/>
</dbReference>
<feature type="transmembrane region" description="Helical" evidence="7">
    <location>
        <begin position="122"/>
        <end position="146"/>
    </location>
</feature>
<name>A0A402B4H7_9CHLR</name>
<evidence type="ECO:0000256" key="3">
    <source>
        <dbReference type="ARBA" id="ARBA00022692"/>
    </source>
</evidence>
<reference evidence="10" key="1">
    <citation type="submission" date="2018-12" db="EMBL/GenBank/DDBJ databases">
        <title>Tengunoibacter tsumagoiensis gen. nov., sp. nov., Dictyobacter kobayashii sp. nov., D. alpinus sp. nov., and D. joshuensis sp. nov. and description of Dictyobacteraceae fam. nov. within the order Ktedonobacterales isolated from Tengu-no-mugimeshi.</title>
        <authorList>
            <person name="Wang C.M."/>
            <person name="Zheng Y."/>
            <person name="Sakai Y."/>
            <person name="Toyoda A."/>
            <person name="Minakuchi Y."/>
            <person name="Abe K."/>
            <person name="Yokota A."/>
            <person name="Yabe S."/>
        </authorList>
    </citation>
    <scope>NUCLEOTIDE SEQUENCE [LARGE SCALE GENOMIC DNA]</scope>
    <source>
        <strain evidence="10">Uno16</strain>
    </source>
</reference>
<evidence type="ECO:0000259" key="8">
    <source>
        <dbReference type="PROSITE" id="PS50850"/>
    </source>
</evidence>
<feature type="transmembrane region" description="Helical" evidence="7">
    <location>
        <begin position="230"/>
        <end position="248"/>
    </location>
</feature>
<accession>A0A402B4H7</accession>
<feature type="transmembrane region" description="Helical" evidence="7">
    <location>
        <begin position="49"/>
        <end position="67"/>
    </location>
</feature>
<evidence type="ECO:0000256" key="4">
    <source>
        <dbReference type="ARBA" id="ARBA00022989"/>
    </source>
</evidence>
<keyword evidence="2" id="KW-0813">Transport</keyword>
<feature type="compositionally biased region" description="Polar residues" evidence="6">
    <location>
        <begin position="528"/>
        <end position="542"/>
    </location>
</feature>
<dbReference type="GO" id="GO:0022857">
    <property type="term" value="F:transmembrane transporter activity"/>
    <property type="evidence" value="ECO:0007669"/>
    <property type="project" value="InterPro"/>
</dbReference>
<evidence type="ECO:0000256" key="7">
    <source>
        <dbReference type="SAM" id="Phobius"/>
    </source>
</evidence>
<dbReference type="InterPro" id="IPR036259">
    <property type="entry name" value="MFS_trans_sf"/>
</dbReference>
<dbReference type="Pfam" id="PF07690">
    <property type="entry name" value="MFS_1"/>
    <property type="match status" value="1"/>
</dbReference>
<evidence type="ECO:0000256" key="2">
    <source>
        <dbReference type="ARBA" id="ARBA00022448"/>
    </source>
</evidence>
<dbReference type="Gene3D" id="1.20.1250.20">
    <property type="entry name" value="MFS general substrate transporter like domains"/>
    <property type="match status" value="2"/>
</dbReference>
<feature type="transmembrane region" description="Helical" evidence="7">
    <location>
        <begin position="158"/>
        <end position="177"/>
    </location>
</feature>
<evidence type="ECO:0000256" key="1">
    <source>
        <dbReference type="ARBA" id="ARBA00004651"/>
    </source>
</evidence>
<dbReference type="CDD" id="cd17321">
    <property type="entry name" value="MFS_MMR_MDR_like"/>
    <property type="match status" value="1"/>
</dbReference>
<evidence type="ECO:0000256" key="5">
    <source>
        <dbReference type="ARBA" id="ARBA00023136"/>
    </source>
</evidence>
<feature type="domain" description="Major facilitator superfamily (MFS) profile" evidence="8">
    <location>
        <begin position="11"/>
        <end position="523"/>
    </location>
</feature>
<evidence type="ECO:0000313" key="9">
    <source>
        <dbReference type="EMBL" id="GCE26217.1"/>
    </source>
</evidence>
<feature type="transmembrane region" description="Helical" evidence="7">
    <location>
        <begin position="372"/>
        <end position="391"/>
    </location>
</feature>
<feature type="transmembrane region" description="Helical" evidence="7">
    <location>
        <begin position="439"/>
        <end position="459"/>
    </location>
</feature>
<dbReference type="Proteomes" id="UP000287171">
    <property type="component" value="Unassembled WGS sequence"/>
</dbReference>
<gene>
    <name evidence="9" type="ORF">KDA_17010</name>
</gene>
<keyword evidence="4 7" id="KW-1133">Transmembrane helix</keyword>
<dbReference type="AlphaFoldDB" id="A0A402B4H7"/>
<feature type="compositionally biased region" description="Polar residues" evidence="6">
    <location>
        <begin position="549"/>
        <end position="560"/>
    </location>
</feature>
<comment type="caution">
    <text evidence="9">The sequence shown here is derived from an EMBL/GenBank/DDBJ whole genome shotgun (WGS) entry which is preliminary data.</text>
</comment>
<dbReference type="EMBL" id="BIFT01000001">
    <property type="protein sequence ID" value="GCE26217.1"/>
    <property type="molecule type" value="Genomic_DNA"/>
</dbReference>
<comment type="subcellular location">
    <subcellularLocation>
        <location evidence="1">Cell membrane</location>
        <topology evidence="1">Multi-pass membrane protein</topology>
    </subcellularLocation>
</comment>
<feature type="transmembrane region" description="Helical" evidence="7">
    <location>
        <begin position="309"/>
        <end position="334"/>
    </location>
</feature>
<dbReference type="InterPro" id="IPR011701">
    <property type="entry name" value="MFS"/>
</dbReference>
<feature type="transmembrane region" description="Helical" evidence="7">
    <location>
        <begin position="79"/>
        <end position="102"/>
    </location>
</feature>
<organism evidence="9 10">
    <name type="scientific">Dictyobacter alpinus</name>
    <dbReference type="NCBI Taxonomy" id="2014873"/>
    <lineage>
        <taxon>Bacteria</taxon>
        <taxon>Bacillati</taxon>
        <taxon>Chloroflexota</taxon>
        <taxon>Ktedonobacteria</taxon>
        <taxon>Ktedonobacterales</taxon>
        <taxon>Dictyobacteraceae</taxon>
        <taxon>Dictyobacter</taxon>
    </lineage>
</organism>
<evidence type="ECO:0000256" key="6">
    <source>
        <dbReference type="SAM" id="MobiDB-lite"/>
    </source>
</evidence>
<dbReference type="OrthoDB" id="146256at2"/>
<dbReference type="SUPFAM" id="SSF103473">
    <property type="entry name" value="MFS general substrate transporter"/>
    <property type="match status" value="1"/>
</dbReference>
<keyword evidence="3 7" id="KW-0812">Transmembrane</keyword>
<dbReference type="PANTHER" id="PTHR23501">
    <property type="entry name" value="MAJOR FACILITATOR SUPERFAMILY"/>
    <property type="match status" value="1"/>
</dbReference>
<feature type="region of interest" description="Disordered" evidence="6">
    <location>
        <begin position="528"/>
        <end position="560"/>
    </location>
</feature>
<keyword evidence="10" id="KW-1185">Reference proteome</keyword>
<dbReference type="GO" id="GO:0005886">
    <property type="term" value="C:plasma membrane"/>
    <property type="evidence" value="ECO:0007669"/>
    <property type="project" value="UniProtKB-SubCell"/>
</dbReference>
<feature type="transmembrane region" description="Helical" evidence="7">
    <location>
        <begin position="346"/>
        <end position="365"/>
    </location>
</feature>
<evidence type="ECO:0000313" key="10">
    <source>
        <dbReference type="Proteomes" id="UP000287171"/>
    </source>
</evidence>
<feature type="transmembrane region" description="Helical" evidence="7">
    <location>
        <begin position="397"/>
        <end position="418"/>
    </location>
</feature>
<dbReference type="InterPro" id="IPR020846">
    <property type="entry name" value="MFS_dom"/>
</dbReference>
<feature type="transmembrane region" description="Helical" evidence="7">
    <location>
        <begin position="496"/>
        <end position="518"/>
    </location>
</feature>
<feature type="transmembrane region" description="Helical" evidence="7">
    <location>
        <begin position="268"/>
        <end position="288"/>
    </location>
</feature>
<sequence>MATKRHAARLALFAVCVSVFLTALDQTVVVTALPQVITDLHIPPTQLDHAAWIVSGYLLGYVIVMPLMGRVSDLYGRRLVLIICLSIFALGSLLCALAPQLGRWWPLDFLQGSVIDIHYPGLVWLVLARFIQAAGGGAVVPVAMAVAADFYGVGHRGIVLGLIGMVTEAGGMLGPLYGSLLVQHWNWPAIFYVNIPLVALIMLLIFLYVPPSDQDNPVTTTGRRIDWFGALVLGTVLLCLSLGLSQGAAQFIPQPLINTSTTTVTHNYWFVLAALLLLAIFVFLQWYLSRHGRWPLIELDLFKRPAFSAAALVSLLIGAALIIAMVDIPIFFLTVYDGDSLESGLALLRLTALIPVGALLGGWLCGRITCRWTAVAGLLLAALGFWLMHLWPLSRDWNLITISAFCGGLGFGLVIAPISTTAVNAVGTWRLGMASSIVTILRMIGMILGLAALTSWGLARFRASVALFTVPAGVTTLSPEYNTLYFRYITIAAHDVYGSTFLAAGILCLLALLPALLLEGINTHNIPSQEQSSDQLNPTSLKQPIGQESEASSSYGHRKK</sequence>
<keyword evidence="5 7" id="KW-0472">Membrane</keyword>
<protein>
    <submittedName>
        <fullName evidence="9">MFS transporter</fullName>
    </submittedName>
</protein>